<evidence type="ECO:0000313" key="3">
    <source>
        <dbReference type="Proteomes" id="UP001174936"/>
    </source>
</evidence>
<evidence type="ECO:0000313" key="2">
    <source>
        <dbReference type="EMBL" id="KAK0656849.1"/>
    </source>
</evidence>
<feature type="region of interest" description="Disordered" evidence="1">
    <location>
        <begin position="19"/>
        <end position="66"/>
    </location>
</feature>
<dbReference type="Proteomes" id="UP001174936">
    <property type="component" value="Unassembled WGS sequence"/>
</dbReference>
<evidence type="ECO:0000256" key="1">
    <source>
        <dbReference type="SAM" id="MobiDB-lite"/>
    </source>
</evidence>
<dbReference type="EMBL" id="JAULSV010000001">
    <property type="protein sequence ID" value="KAK0656849.1"/>
    <property type="molecule type" value="Genomic_DNA"/>
</dbReference>
<comment type="caution">
    <text evidence="2">The sequence shown here is derived from an EMBL/GenBank/DDBJ whole genome shotgun (WGS) entry which is preliminary data.</text>
</comment>
<organism evidence="2 3">
    <name type="scientific">Cercophora newfieldiana</name>
    <dbReference type="NCBI Taxonomy" id="92897"/>
    <lineage>
        <taxon>Eukaryota</taxon>
        <taxon>Fungi</taxon>
        <taxon>Dikarya</taxon>
        <taxon>Ascomycota</taxon>
        <taxon>Pezizomycotina</taxon>
        <taxon>Sordariomycetes</taxon>
        <taxon>Sordariomycetidae</taxon>
        <taxon>Sordariales</taxon>
        <taxon>Lasiosphaeriaceae</taxon>
        <taxon>Cercophora</taxon>
    </lineage>
</organism>
<gene>
    <name evidence="2" type="ORF">B0T16DRAFT_400392</name>
</gene>
<dbReference type="AlphaFoldDB" id="A0AA39YQL6"/>
<protein>
    <submittedName>
        <fullName evidence="2">Uncharacterized protein</fullName>
    </submittedName>
</protein>
<sequence>MGFGLLRIRSGELVSTRVRPVPAKPAREAPYRKMSSLKPQASSRPRTSPRVSLHPTEKRCYNERLE</sequence>
<accession>A0AA39YQL6</accession>
<reference evidence="2" key="1">
    <citation type="submission" date="2023-06" db="EMBL/GenBank/DDBJ databases">
        <title>Genome-scale phylogeny and comparative genomics of the fungal order Sordariales.</title>
        <authorList>
            <consortium name="Lawrence Berkeley National Laboratory"/>
            <person name="Hensen N."/>
            <person name="Bonometti L."/>
            <person name="Westerberg I."/>
            <person name="Brannstrom I.O."/>
            <person name="Guillou S."/>
            <person name="Cros-Aarteil S."/>
            <person name="Calhoun S."/>
            <person name="Haridas S."/>
            <person name="Kuo A."/>
            <person name="Mondo S."/>
            <person name="Pangilinan J."/>
            <person name="Riley R."/>
            <person name="Labutti K."/>
            <person name="Andreopoulos B."/>
            <person name="Lipzen A."/>
            <person name="Chen C."/>
            <person name="Yanf M."/>
            <person name="Daum C."/>
            <person name="Ng V."/>
            <person name="Clum A."/>
            <person name="Steindorff A."/>
            <person name="Ohm R."/>
            <person name="Martin F."/>
            <person name="Silar P."/>
            <person name="Natvig D."/>
            <person name="Lalanne C."/>
            <person name="Gautier V."/>
            <person name="Ament-Velasquez S.L."/>
            <person name="Kruys A."/>
            <person name="Hutchinson M.I."/>
            <person name="Powell A.J."/>
            <person name="Barry K."/>
            <person name="Miller A.N."/>
            <person name="Grigoriev I.V."/>
            <person name="Debuchy R."/>
            <person name="Gladieux P."/>
            <person name="Thoren M.H."/>
            <person name="Johannesson H."/>
        </authorList>
    </citation>
    <scope>NUCLEOTIDE SEQUENCE</scope>
    <source>
        <strain evidence="2">SMH2532-1</strain>
    </source>
</reference>
<feature type="compositionally biased region" description="Basic and acidic residues" evidence="1">
    <location>
        <begin position="55"/>
        <end position="66"/>
    </location>
</feature>
<name>A0AA39YQL6_9PEZI</name>
<keyword evidence="3" id="KW-1185">Reference proteome</keyword>
<proteinExistence type="predicted"/>
<feature type="compositionally biased region" description="Polar residues" evidence="1">
    <location>
        <begin position="37"/>
        <end position="50"/>
    </location>
</feature>